<dbReference type="OrthoDB" id="8954335at2759"/>
<dbReference type="PANTHER" id="PTHR32046">
    <property type="entry name" value="G DOMAIN-CONTAINING PROTEIN"/>
    <property type="match status" value="1"/>
</dbReference>
<keyword evidence="1" id="KW-0547">Nucleotide-binding</keyword>
<dbReference type="RefSeq" id="XP_022095663.1">
    <property type="nucleotide sequence ID" value="XM_022239971.1"/>
</dbReference>
<dbReference type="PANTHER" id="PTHR32046:SF11">
    <property type="entry name" value="IMMUNE-ASSOCIATED NUCLEOTIDE-BINDING PROTEIN 10-LIKE"/>
    <property type="match status" value="1"/>
</dbReference>
<dbReference type="GeneID" id="110981925"/>
<keyword evidence="3" id="KW-1185">Reference proteome</keyword>
<dbReference type="AlphaFoldDB" id="A0A8B7YQW0"/>
<dbReference type="InterPro" id="IPR027417">
    <property type="entry name" value="P-loop_NTPase"/>
</dbReference>
<comment type="similarity">
    <text evidence="1">Belongs to the TRAFAC class TrmE-Era-EngA-EngB-Septin-like GTPase superfamily. Septin GTPase family.</text>
</comment>
<accession>A0A8B7YQW0</accession>
<dbReference type="Pfam" id="PF00735">
    <property type="entry name" value="Septin"/>
    <property type="match status" value="1"/>
</dbReference>
<dbReference type="KEGG" id="aplc:110981925"/>
<sequence>MLVGATGVGKSTLINTMINYILGVKWEDDFRFKIVDKRVEGPQSQAHSQTQVIAAYTIHSNEHHTIPYTLTIIDTPGFGDTRGIERDKAIVHQVKEFFSHPEDHHVDHLDGVGFVANSTTGRLTPTQKYIFWSILSLYGKDIEPNIIILATFSDRGRPQVVSAFEEENIRCEGNLFKFNNSALFECNVAKGGSDSGEDDLAVPHAYWKMGMRNMKSFFKSLDQLEPVSLVLTKEVLCERLRLENTSENMHQQIQTINTKCFVDMNVEACRCTQRLQEIALKPQMSMKEYVDILIENEKRSHVLGWEDRLSVKKG</sequence>
<keyword evidence="1" id="KW-0342">GTP-binding</keyword>
<reference evidence="4" key="1">
    <citation type="submission" date="2025-08" db="UniProtKB">
        <authorList>
            <consortium name="RefSeq"/>
        </authorList>
    </citation>
    <scope>IDENTIFICATION</scope>
</reference>
<evidence type="ECO:0000313" key="4">
    <source>
        <dbReference type="RefSeq" id="XP_022095663.1"/>
    </source>
</evidence>
<dbReference type="OMA" id="EEENIRC"/>
<evidence type="ECO:0000256" key="1">
    <source>
        <dbReference type="RuleBase" id="RU004560"/>
    </source>
</evidence>
<dbReference type="Gene3D" id="3.40.50.300">
    <property type="entry name" value="P-loop containing nucleotide triphosphate hydrolases"/>
    <property type="match status" value="1"/>
</dbReference>
<dbReference type="GO" id="GO:0005525">
    <property type="term" value="F:GTP binding"/>
    <property type="evidence" value="ECO:0007669"/>
    <property type="project" value="UniProtKB-KW"/>
</dbReference>
<dbReference type="InterPro" id="IPR030379">
    <property type="entry name" value="G_SEPTIN_dom"/>
</dbReference>
<dbReference type="CDD" id="cd00882">
    <property type="entry name" value="Ras_like_GTPase"/>
    <property type="match status" value="1"/>
</dbReference>
<name>A0A8B7YQW0_ACAPL</name>
<gene>
    <name evidence="4" type="primary">LOC110981925</name>
</gene>
<protein>
    <submittedName>
        <fullName evidence="4">Uncharacterized protein LOC110981925</fullName>
    </submittedName>
</protein>
<evidence type="ECO:0000259" key="2">
    <source>
        <dbReference type="Pfam" id="PF00735"/>
    </source>
</evidence>
<proteinExistence type="inferred from homology"/>
<evidence type="ECO:0000313" key="3">
    <source>
        <dbReference type="Proteomes" id="UP000694845"/>
    </source>
</evidence>
<dbReference type="Proteomes" id="UP000694845">
    <property type="component" value="Unplaced"/>
</dbReference>
<dbReference type="SUPFAM" id="SSF52540">
    <property type="entry name" value="P-loop containing nucleoside triphosphate hydrolases"/>
    <property type="match status" value="1"/>
</dbReference>
<feature type="domain" description="Septin-type G" evidence="2">
    <location>
        <begin position="1"/>
        <end position="84"/>
    </location>
</feature>
<organism evidence="3 4">
    <name type="scientific">Acanthaster planci</name>
    <name type="common">Crown-of-thorns starfish</name>
    <dbReference type="NCBI Taxonomy" id="133434"/>
    <lineage>
        <taxon>Eukaryota</taxon>
        <taxon>Metazoa</taxon>
        <taxon>Echinodermata</taxon>
        <taxon>Eleutherozoa</taxon>
        <taxon>Asterozoa</taxon>
        <taxon>Asteroidea</taxon>
        <taxon>Valvatacea</taxon>
        <taxon>Valvatida</taxon>
        <taxon>Acanthasteridae</taxon>
        <taxon>Acanthaster</taxon>
    </lineage>
</organism>